<evidence type="ECO:0000259" key="8">
    <source>
        <dbReference type="Pfam" id="PF10502"/>
    </source>
</evidence>
<dbReference type="EMBL" id="FN649731">
    <property type="protein sequence ID" value="CBN73825.1"/>
    <property type="molecule type" value="Genomic_DNA"/>
</dbReference>
<keyword evidence="5" id="KW-0472">Membrane</keyword>
<sequence>MVFRLRIFFLQCSGPSMIPAFNQSGDVIFAEMFSAKTGRLDRGDVVIAIPPQNPKLRVCKRIIGLPGETVIVRSRSWFDDRPEFVPEGHVWLEGDNPSNSSDSRTYGPIPLAMVRGRVFFKAWPPSEIGRVARRVPEAASAVLPRETAADSSISGGLESDAPVRFVATETVVDERGRGGQGETRR</sequence>
<organism evidence="9 10">
    <name type="scientific">Ectocarpus siliculosus</name>
    <name type="common">Brown alga</name>
    <name type="synonym">Conferva siliculosa</name>
    <dbReference type="NCBI Taxonomy" id="2880"/>
    <lineage>
        <taxon>Eukaryota</taxon>
        <taxon>Sar</taxon>
        <taxon>Stramenopiles</taxon>
        <taxon>Ochrophyta</taxon>
        <taxon>PX clade</taxon>
        <taxon>Phaeophyceae</taxon>
        <taxon>Ectocarpales</taxon>
        <taxon>Ectocarpaceae</taxon>
        <taxon>Ectocarpus</taxon>
    </lineage>
</organism>
<dbReference type="Proteomes" id="UP000002630">
    <property type="component" value="Linkage Group LG06"/>
</dbReference>
<dbReference type="SUPFAM" id="SSF51306">
    <property type="entry name" value="LexA/Signal peptidase"/>
    <property type="match status" value="1"/>
</dbReference>
<evidence type="ECO:0000313" key="9">
    <source>
        <dbReference type="EMBL" id="CBN73825.1"/>
    </source>
</evidence>
<dbReference type="OMA" id="STHWFWE"/>
<evidence type="ECO:0000256" key="3">
    <source>
        <dbReference type="ARBA" id="ARBA00022801"/>
    </source>
</evidence>
<keyword evidence="2" id="KW-0999">Mitochondrion inner membrane</keyword>
<evidence type="ECO:0000256" key="7">
    <source>
        <dbReference type="PIRSR" id="PIRSR600223-1"/>
    </source>
</evidence>
<dbReference type="InterPro" id="IPR052064">
    <property type="entry name" value="Mito_IMP1_subunit"/>
</dbReference>
<dbReference type="GO" id="GO:0042720">
    <property type="term" value="C:mitochondrial inner membrane peptidase complex"/>
    <property type="evidence" value="ECO:0007669"/>
    <property type="project" value="TreeGrafter"/>
</dbReference>
<dbReference type="GO" id="GO:0006465">
    <property type="term" value="P:signal peptide processing"/>
    <property type="evidence" value="ECO:0007669"/>
    <property type="project" value="InterPro"/>
</dbReference>
<protein>
    <submittedName>
        <fullName evidence="9">Imp1 homolog, Inner Membrane Peptidase complex subunit 1</fullName>
    </submittedName>
</protein>
<evidence type="ECO:0000256" key="1">
    <source>
        <dbReference type="ARBA" id="ARBA00004273"/>
    </source>
</evidence>
<evidence type="ECO:0000256" key="6">
    <source>
        <dbReference type="ARBA" id="ARBA00038445"/>
    </source>
</evidence>
<dbReference type="Gene3D" id="2.10.109.10">
    <property type="entry name" value="Umud Fragment, subunit A"/>
    <property type="match status" value="1"/>
</dbReference>
<dbReference type="InParanoid" id="D8LRQ8"/>
<keyword evidence="10" id="KW-1185">Reference proteome</keyword>
<dbReference type="Pfam" id="PF10502">
    <property type="entry name" value="Peptidase_S26"/>
    <property type="match status" value="2"/>
</dbReference>
<dbReference type="PANTHER" id="PTHR12383:SF16">
    <property type="entry name" value="MITOCHONDRIAL INNER MEMBRANE PROTEASE SUBUNIT 1"/>
    <property type="match status" value="1"/>
</dbReference>
<evidence type="ECO:0000256" key="4">
    <source>
        <dbReference type="ARBA" id="ARBA00023128"/>
    </source>
</evidence>
<keyword evidence="4" id="KW-0496">Mitochondrion</keyword>
<dbReference type="EMBL" id="FN648926">
    <property type="protein sequence ID" value="CBN73825.1"/>
    <property type="molecule type" value="Genomic_DNA"/>
</dbReference>
<dbReference type="AlphaFoldDB" id="D8LRQ8"/>
<dbReference type="CDD" id="cd06530">
    <property type="entry name" value="S26_SPase_I"/>
    <property type="match status" value="1"/>
</dbReference>
<evidence type="ECO:0000256" key="5">
    <source>
        <dbReference type="ARBA" id="ARBA00023136"/>
    </source>
</evidence>
<keyword evidence="3" id="KW-0378">Hydrolase</keyword>
<dbReference type="GO" id="GO:0006627">
    <property type="term" value="P:protein processing involved in protein targeting to mitochondrion"/>
    <property type="evidence" value="ECO:0007669"/>
    <property type="project" value="TreeGrafter"/>
</dbReference>
<feature type="active site" evidence="7">
    <location>
        <position position="60"/>
    </location>
</feature>
<comment type="subcellular location">
    <subcellularLocation>
        <location evidence="1">Mitochondrion inner membrane</location>
    </subcellularLocation>
</comment>
<evidence type="ECO:0000256" key="2">
    <source>
        <dbReference type="ARBA" id="ARBA00022792"/>
    </source>
</evidence>
<proteinExistence type="inferred from homology"/>
<dbReference type="PRINTS" id="PR00727">
    <property type="entry name" value="LEADERPTASE"/>
</dbReference>
<dbReference type="InterPro" id="IPR036286">
    <property type="entry name" value="LexA/Signal_pep-like_sf"/>
</dbReference>
<evidence type="ECO:0000313" key="10">
    <source>
        <dbReference type="Proteomes" id="UP000002630"/>
    </source>
</evidence>
<dbReference type="OrthoDB" id="308440at2759"/>
<dbReference type="InterPro" id="IPR019533">
    <property type="entry name" value="Peptidase_S26"/>
</dbReference>
<comment type="similarity">
    <text evidence="6">Belongs to the peptidase S26 family. IMP1 subfamily.</text>
</comment>
<gene>
    <name evidence="9" type="primary">Imp1</name>
    <name evidence="9" type="ORF">Esi_0007_0117</name>
</gene>
<dbReference type="InterPro" id="IPR000223">
    <property type="entry name" value="Pept_S26A_signal_pept_1"/>
</dbReference>
<reference evidence="9 10" key="1">
    <citation type="journal article" date="2010" name="Nature">
        <title>The Ectocarpus genome and the independent evolution of multicellularity in brown algae.</title>
        <authorList>
            <person name="Cock J.M."/>
            <person name="Sterck L."/>
            <person name="Rouze P."/>
            <person name="Scornet D."/>
            <person name="Allen A.E."/>
            <person name="Amoutzias G."/>
            <person name="Anthouard V."/>
            <person name="Artiguenave F."/>
            <person name="Aury J.M."/>
            <person name="Badger J.H."/>
            <person name="Beszteri B."/>
            <person name="Billiau K."/>
            <person name="Bonnet E."/>
            <person name="Bothwell J.H."/>
            <person name="Bowler C."/>
            <person name="Boyen C."/>
            <person name="Brownlee C."/>
            <person name="Carrano C.J."/>
            <person name="Charrier B."/>
            <person name="Cho G.Y."/>
            <person name="Coelho S.M."/>
            <person name="Collen J."/>
            <person name="Corre E."/>
            <person name="Da Silva C."/>
            <person name="Delage L."/>
            <person name="Delaroque N."/>
            <person name="Dittami S.M."/>
            <person name="Doulbeau S."/>
            <person name="Elias M."/>
            <person name="Farnham G."/>
            <person name="Gachon C.M."/>
            <person name="Gschloessl B."/>
            <person name="Heesch S."/>
            <person name="Jabbari K."/>
            <person name="Jubin C."/>
            <person name="Kawai H."/>
            <person name="Kimura K."/>
            <person name="Kloareg B."/>
            <person name="Kupper F.C."/>
            <person name="Lang D."/>
            <person name="Le Bail A."/>
            <person name="Leblanc C."/>
            <person name="Lerouge P."/>
            <person name="Lohr M."/>
            <person name="Lopez P.J."/>
            <person name="Martens C."/>
            <person name="Maumus F."/>
            <person name="Michel G."/>
            <person name="Miranda-Saavedra D."/>
            <person name="Morales J."/>
            <person name="Moreau H."/>
            <person name="Motomura T."/>
            <person name="Nagasato C."/>
            <person name="Napoli C.A."/>
            <person name="Nelson D.R."/>
            <person name="Nyvall-Collen P."/>
            <person name="Peters A.F."/>
            <person name="Pommier C."/>
            <person name="Potin P."/>
            <person name="Poulain J."/>
            <person name="Quesneville H."/>
            <person name="Read B."/>
            <person name="Rensing S.A."/>
            <person name="Ritter A."/>
            <person name="Rousvoal S."/>
            <person name="Samanta M."/>
            <person name="Samson G."/>
            <person name="Schroeder D.C."/>
            <person name="Segurens B."/>
            <person name="Strittmatter M."/>
            <person name="Tonon T."/>
            <person name="Tregear J.W."/>
            <person name="Valentin K."/>
            <person name="von Dassow P."/>
            <person name="Yamagishi T."/>
            <person name="Van de Peer Y."/>
            <person name="Wincker P."/>
        </authorList>
    </citation>
    <scope>NUCLEOTIDE SEQUENCE [LARGE SCALE GENOMIC DNA]</scope>
    <source>
        <strain evidence="10">Ec32 / CCAP1310/4</strain>
    </source>
</reference>
<name>D8LRQ8_ECTSI</name>
<feature type="domain" description="Peptidase S26" evidence="8">
    <location>
        <begin position="84"/>
        <end position="123"/>
    </location>
</feature>
<accession>D8LRQ8</accession>
<feature type="active site" evidence="7">
    <location>
        <position position="16"/>
    </location>
</feature>
<dbReference type="GO" id="GO:0004252">
    <property type="term" value="F:serine-type endopeptidase activity"/>
    <property type="evidence" value="ECO:0007669"/>
    <property type="project" value="InterPro"/>
</dbReference>
<dbReference type="STRING" id="2880.D8LRQ8"/>
<dbReference type="PANTHER" id="PTHR12383">
    <property type="entry name" value="PROTEASE FAMILY S26 MITOCHONDRIAL INNER MEMBRANE PROTEASE-RELATED"/>
    <property type="match status" value="1"/>
</dbReference>
<feature type="domain" description="Peptidase S26" evidence="8">
    <location>
        <begin position="10"/>
        <end position="73"/>
    </location>
</feature>
<dbReference type="eggNOG" id="KOG0171">
    <property type="taxonomic scope" value="Eukaryota"/>
</dbReference>